<reference evidence="7 8" key="1">
    <citation type="submission" date="2014-08" db="EMBL/GenBank/DDBJ databases">
        <title>Fervidobacterium pennivorans DYC genome.</title>
        <authorList>
            <person name="Wushke S."/>
        </authorList>
    </citation>
    <scope>NUCLEOTIDE SEQUENCE [LARGE SCALE GENOMIC DNA]</scope>
    <source>
        <strain evidence="7 8">DYC</strain>
    </source>
</reference>
<feature type="transmembrane region" description="Helical" evidence="6">
    <location>
        <begin position="416"/>
        <end position="432"/>
    </location>
</feature>
<dbReference type="AlphaFoldDB" id="A0A172T1M6"/>
<feature type="transmembrane region" description="Helical" evidence="6">
    <location>
        <begin position="253"/>
        <end position="275"/>
    </location>
</feature>
<dbReference type="InterPro" id="IPR050833">
    <property type="entry name" value="Poly_Biosynth_Transport"/>
</dbReference>
<feature type="transmembrane region" description="Helical" evidence="6">
    <location>
        <begin position="12"/>
        <end position="38"/>
    </location>
</feature>
<name>A0A172T1M6_FERPE</name>
<dbReference type="PANTHER" id="PTHR30250:SF11">
    <property type="entry name" value="O-ANTIGEN TRANSPORTER-RELATED"/>
    <property type="match status" value="1"/>
</dbReference>
<evidence type="ECO:0000256" key="5">
    <source>
        <dbReference type="ARBA" id="ARBA00023136"/>
    </source>
</evidence>
<gene>
    <name evidence="7" type="ORF">JM64_01575</name>
</gene>
<proteinExistence type="predicted"/>
<protein>
    <submittedName>
        <fullName evidence="7">Lipopolysaccharide biosynthesis protein</fullName>
    </submittedName>
</protein>
<dbReference type="InterPro" id="IPR002797">
    <property type="entry name" value="Polysacc_synth"/>
</dbReference>
<feature type="transmembrane region" description="Helical" evidence="6">
    <location>
        <begin position="326"/>
        <end position="346"/>
    </location>
</feature>
<evidence type="ECO:0000256" key="4">
    <source>
        <dbReference type="ARBA" id="ARBA00022989"/>
    </source>
</evidence>
<feature type="transmembrane region" description="Helical" evidence="6">
    <location>
        <begin position="438"/>
        <end position="456"/>
    </location>
</feature>
<keyword evidence="2" id="KW-1003">Cell membrane</keyword>
<feature type="transmembrane region" description="Helical" evidence="6">
    <location>
        <begin position="296"/>
        <end position="320"/>
    </location>
</feature>
<dbReference type="PATRIC" id="fig|93466.3.peg.355"/>
<keyword evidence="5 6" id="KW-0472">Membrane</keyword>
<evidence type="ECO:0000313" key="8">
    <source>
        <dbReference type="Proteomes" id="UP000077096"/>
    </source>
</evidence>
<evidence type="ECO:0000313" key="7">
    <source>
        <dbReference type="EMBL" id="ANE40842.1"/>
    </source>
</evidence>
<keyword evidence="4 6" id="KW-1133">Transmembrane helix</keyword>
<feature type="transmembrane region" description="Helical" evidence="6">
    <location>
        <begin position="175"/>
        <end position="196"/>
    </location>
</feature>
<sequence>MDVSLKNRFLKSYFSFSVGIWFSAIISFLSVPITSWLIEPAEYGKATMFSTIYSMILLIVLIGTPNGFMRLYHSVEEKRKLLWSSLVVPVFLSVIFFGFVLLFKDTVNIFLAGQKNSKAHLILVFAVFFGVLQTFSQTVLRMQEKGFSYSALQIVSAASNVLFVILYALLISRNFYAVLYAQLFSNILALSLGIYLHRESWFPIKIDKSLVKEILAYSYPFLLSGVVWWLFGWTDRIVLRMYSTFEEIGLYSAAFKLVSVMSLFTSGFSTFWYPFAYEQYEKNPNNKELFSKTFDYISFLILILALLIMSAKNVIFLLFAKSYRSSAYIAPFLLLQPVAITMAIVVARGIDFAKKTYWYIISDGVAAAFNIIGNLLLIPLLGAKGAAVTTGLSSIIVFAIEKAASEKLYPVKYNSKRAYVSMLILIIIASINTFFERFYVGILSSLTGIVVVTLLYNDVFRKLMKSFFEFLNRLKSMNK</sequence>
<evidence type="ECO:0000256" key="6">
    <source>
        <dbReference type="SAM" id="Phobius"/>
    </source>
</evidence>
<organism evidence="7 8">
    <name type="scientific">Fervidobacterium pennivorans</name>
    <dbReference type="NCBI Taxonomy" id="93466"/>
    <lineage>
        <taxon>Bacteria</taxon>
        <taxon>Thermotogati</taxon>
        <taxon>Thermotogota</taxon>
        <taxon>Thermotogae</taxon>
        <taxon>Thermotogales</taxon>
        <taxon>Fervidobacteriaceae</taxon>
        <taxon>Fervidobacterium</taxon>
    </lineage>
</organism>
<dbReference type="EMBL" id="CP011393">
    <property type="protein sequence ID" value="ANE40842.1"/>
    <property type="molecule type" value="Genomic_DNA"/>
</dbReference>
<dbReference type="GO" id="GO:0005886">
    <property type="term" value="C:plasma membrane"/>
    <property type="evidence" value="ECO:0007669"/>
    <property type="project" value="UniProtKB-SubCell"/>
</dbReference>
<dbReference type="Pfam" id="PF01943">
    <property type="entry name" value="Polysacc_synt"/>
    <property type="match status" value="1"/>
</dbReference>
<evidence type="ECO:0000256" key="2">
    <source>
        <dbReference type="ARBA" id="ARBA00022475"/>
    </source>
</evidence>
<dbReference type="KEGG" id="fng:JM64_01575"/>
<feature type="transmembrane region" description="Helical" evidence="6">
    <location>
        <begin position="81"/>
        <end position="101"/>
    </location>
</feature>
<feature type="transmembrane region" description="Helical" evidence="6">
    <location>
        <begin position="358"/>
        <end position="380"/>
    </location>
</feature>
<comment type="subcellular location">
    <subcellularLocation>
        <location evidence="1">Cell membrane</location>
        <topology evidence="1">Multi-pass membrane protein</topology>
    </subcellularLocation>
</comment>
<feature type="transmembrane region" description="Helical" evidence="6">
    <location>
        <begin position="121"/>
        <end position="140"/>
    </location>
</feature>
<accession>A0A172T1M6</accession>
<dbReference type="PANTHER" id="PTHR30250">
    <property type="entry name" value="PST FAMILY PREDICTED COLANIC ACID TRANSPORTER"/>
    <property type="match status" value="1"/>
</dbReference>
<evidence type="ECO:0000256" key="3">
    <source>
        <dbReference type="ARBA" id="ARBA00022692"/>
    </source>
</evidence>
<feature type="transmembrane region" description="Helical" evidence="6">
    <location>
        <begin position="147"/>
        <end position="169"/>
    </location>
</feature>
<evidence type="ECO:0000256" key="1">
    <source>
        <dbReference type="ARBA" id="ARBA00004651"/>
    </source>
</evidence>
<dbReference type="OrthoDB" id="6017905at2"/>
<feature type="transmembrane region" description="Helical" evidence="6">
    <location>
        <begin position="50"/>
        <end position="69"/>
    </location>
</feature>
<feature type="transmembrane region" description="Helical" evidence="6">
    <location>
        <begin position="216"/>
        <end position="233"/>
    </location>
</feature>
<keyword evidence="3 6" id="KW-0812">Transmembrane</keyword>
<dbReference type="Proteomes" id="UP000077096">
    <property type="component" value="Chromosome"/>
</dbReference>